<feature type="transmembrane region" description="Helical" evidence="6">
    <location>
        <begin position="648"/>
        <end position="667"/>
    </location>
</feature>
<feature type="transmembrane region" description="Helical" evidence="6">
    <location>
        <begin position="68"/>
        <end position="92"/>
    </location>
</feature>
<evidence type="ECO:0000313" key="11">
    <source>
        <dbReference type="Proteomes" id="UP000217199"/>
    </source>
</evidence>
<reference evidence="10 11" key="1">
    <citation type="journal article" date="2017" name="Mol. Ecol.">
        <title>Comparative and population genomic landscape of Phellinus noxius: A hypervariable fungus causing root rot in trees.</title>
        <authorList>
            <person name="Chung C.L."/>
            <person name="Lee T.J."/>
            <person name="Akiba M."/>
            <person name="Lee H.H."/>
            <person name="Kuo T.H."/>
            <person name="Liu D."/>
            <person name="Ke H.M."/>
            <person name="Yokoi T."/>
            <person name="Roa M.B."/>
            <person name="Lu M.J."/>
            <person name="Chang Y.Y."/>
            <person name="Ann P.J."/>
            <person name="Tsai J.N."/>
            <person name="Chen C.Y."/>
            <person name="Tzean S.S."/>
            <person name="Ota Y."/>
            <person name="Hattori T."/>
            <person name="Sahashi N."/>
            <person name="Liou R.F."/>
            <person name="Kikuchi T."/>
            <person name="Tsai I.J."/>
        </authorList>
    </citation>
    <scope>NUCLEOTIDE SEQUENCE [LARGE SCALE GENOMIC DNA]</scope>
    <source>
        <strain evidence="10 11">FFPRI411160</strain>
    </source>
</reference>
<dbReference type="InParanoid" id="A0A286UQ28"/>
<dbReference type="Pfam" id="PF03547">
    <property type="entry name" value="Mem_trans"/>
    <property type="match status" value="1"/>
</dbReference>
<evidence type="ECO:0000259" key="8">
    <source>
        <dbReference type="Pfam" id="PF10337"/>
    </source>
</evidence>
<feature type="compositionally biased region" description="Basic and acidic residues" evidence="5">
    <location>
        <begin position="205"/>
        <end position="227"/>
    </location>
</feature>
<dbReference type="Pfam" id="PF10334">
    <property type="entry name" value="BRE4"/>
    <property type="match status" value="1"/>
</dbReference>
<dbReference type="Pfam" id="PF13515">
    <property type="entry name" value="FUSC_2"/>
    <property type="match status" value="1"/>
</dbReference>
<dbReference type="EMBL" id="NBII01000002">
    <property type="protein sequence ID" value="PAV21585.1"/>
    <property type="molecule type" value="Genomic_DNA"/>
</dbReference>
<feature type="transmembrane region" description="Helical" evidence="6">
    <location>
        <begin position="365"/>
        <end position="390"/>
    </location>
</feature>
<gene>
    <name evidence="10" type="ORF">PNOK_0154200</name>
</gene>
<feature type="compositionally biased region" description="Polar residues" evidence="5">
    <location>
        <begin position="228"/>
        <end position="237"/>
    </location>
</feature>
<dbReference type="InterPro" id="IPR018823">
    <property type="entry name" value="ArAE_2_N"/>
</dbReference>
<dbReference type="InterPro" id="IPR004776">
    <property type="entry name" value="Mem_transp_PIN-like"/>
</dbReference>
<dbReference type="InterPro" id="IPR049453">
    <property type="entry name" value="Memb_transporter_dom"/>
</dbReference>
<evidence type="ECO:0000256" key="3">
    <source>
        <dbReference type="ARBA" id="ARBA00022989"/>
    </source>
</evidence>
<feature type="transmembrane region" description="Helical" evidence="6">
    <location>
        <begin position="1254"/>
        <end position="1273"/>
    </location>
</feature>
<evidence type="ECO:0000256" key="5">
    <source>
        <dbReference type="SAM" id="MobiDB-lite"/>
    </source>
</evidence>
<dbReference type="STRING" id="2282107.A0A286UQ28"/>
<feature type="domain" description="Integral membrane bound transporter" evidence="9">
    <location>
        <begin position="1137"/>
        <end position="1268"/>
    </location>
</feature>
<feature type="transmembrane region" description="Helical" evidence="6">
    <location>
        <begin position="586"/>
        <end position="605"/>
    </location>
</feature>
<feature type="region of interest" description="Disordered" evidence="5">
    <location>
        <begin position="781"/>
        <end position="851"/>
    </location>
</feature>
<dbReference type="PANTHER" id="PTHR37994">
    <property type="entry name" value="ARAE_2_N DOMAIN-CONTAINING PROTEIN-RELATED"/>
    <property type="match status" value="1"/>
</dbReference>
<dbReference type="PANTHER" id="PTHR37994:SF1">
    <property type="entry name" value="ER TRANSPORTER 6TM N-TERMINAL DOMAIN-CONTAINING PROTEIN"/>
    <property type="match status" value="1"/>
</dbReference>
<evidence type="ECO:0000256" key="1">
    <source>
        <dbReference type="ARBA" id="ARBA00004141"/>
    </source>
</evidence>
<evidence type="ECO:0000259" key="9">
    <source>
        <dbReference type="Pfam" id="PF13515"/>
    </source>
</evidence>
<feature type="region of interest" description="Disordered" evidence="5">
    <location>
        <begin position="205"/>
        <end position="238"/>
    </location>
</feature>
<sequence length="1522" mass="168937">MLSVGALIWISVRPLLRLVLCTSTGYIITKADIFPAVAARGTGQILLNILMPCLMFSKIVPSFTSENISALGPLILVASIYEILGVVIAWLVKQFFWVPHRFRYGVLVAGGWSNVGDVPTAVILSITGSAPFNGTSDQNVAVAYISVFILVFFVSLFPMGGHRLIELDYVGPEVDDEDVRMSMIAKTKQSIRHWTHSTSSVRRVVSSEKKRVEDLEAAPDEKSEKIQDSNVDVSPTSAKEEIGEVELTVPELAGTTPPDAMRSHVHMRLVPHKHVSFGFAEDTATAVPTEPFSSRVCSPAHTEVGPSCNPSRVTSPAPSVTHIDGDGPSSSRFQRAGPMVSVPESVGPSTMVQPRSKAIHHRLFAYARTFAVSLLTVQAITIFVAFPIALVTPLKGLFTAVNNSPIPNAPDGNPPLAFILDTATFIGNASVPIGLICLGSALARLNVPRSQWKYLPWGAISWLAIGKMIVMPILGILITQGLVHAGVIGEEQRVLRFVCMFLSCIPTATTQVYLTQSSFIILPASFLSPPSDPFIAVLEREIILQLTVSGSYAWSCFGIKMANLTRNQFVSDANISDILRGRYLEVAPSVICCIFLAFGTSILLYLRAKMGQGKPVIAAMILSCTVMDSSLITAPLYPYPNYQIGRDFVVPIAFHSINAILCSLLIFPESVHAQFRRRFHAVLSPLVEALRDQPKLLKNAPSFFDLDFDAGVEKYTKQVQAAEAALGPLAMTGRLMKKDCSFGRFGPGDFRLMHELVRRMTVRANGMAFYFKIMDPSRHKFPGTPATTPLQSRASSRAPSAPSTPRVDNTKSNGVSTSNNGSISSRRRRTHQASHYFQSHHRQSSKSHLHEMLSRPLEHAVGVFESQAYLNLESRFEHANADFLRACFMRTLGSSAEPLLLCCADSIAHANSWFQRVKDDGLLRRLASRDKAARWSDIVQENEAKKEKLIAVLDEFRNVARHQVLDVYRPAFDPERAENPMGEEPPPHRYLFQCYLYQYHLIHLALDHIKVLDEITRLETSRRRSRLWLPSRPLRRILGWSNKWESPDDNVNPEDEEDPDFVAGIETESVLLGETSRRDPDALPPRTWVGRVGRLIYVIIHSLGHGNAVFAFKAGIMAVLLALPSYLPRSMEIAISNRSVWAIVLGQTTLSRFRGDTVFGLISRILSTFFGGVVGMIIWYISSGSGTGNAYVLAAICAICFPFFYFARIYYPGPPINVVFFFLTSQLVIGYSWQDTHLPSITEAGYGFSVAWRRFLMVTIGVTVAFIFSVLPPSTTLRRYLRRAYATTAGQIGQLYCDVLSMTTVHDPLKTEKIVKNLIAVRMKLNRTRALRRNVAYEFSLQGEWPSDRYKRILDIQMEIAYLLSHLRSVEEHLDPEWARAFLRRTRFMESDFQGDILSVFCMISIALRTGAPLPQITPCPLLDRFVAYNVHVYGGNGGNGGNGGSGGSGGMDDYGLPRSLTIETLENEQYLNFSVGVATAFGIITRLDRLMHATKELVGEQYHIRGVIDMSRKRKVEKVHL</sequence>
<keyword evidence="3 6" id="KW-1133">Transmembrane helix</keyword>
<keyword evidence="2 6" id="KW-0812">Transmembrane</keyword>
<feature type="compositionally biased region" description="Basic residues" evidence="5">
    <location>
        <begin position="825"/>
        <end position="847"/>
    </location>
</feature>
<dbReference type="GO" id="GO:0055085">
    <property type="term" value="P:transmembrane transport"/>
    <property type="evidence" value="ECO:0007669"/>
    <property type="project" value="InterPro"/>
</dbReference>
<evidence type="ECO:0000313" key="10">
    <source>
        <dbReference type="EMBL" id="PAV21585.1"/>
    </source>
</evidence>
<feature type="compositionally biased region" description="Polar residues" evidence="5">
    <location>
        <begin position="308"/>
        <end position="318"/>
    </location>
</feature>
<evidence type="ECO:0000256" key="2">
    <source>
        <dbReference type="ARBA" id="ARBA00022692"/>
    </source>
</evidence>
<feature type="transmembrane region" description="Helical" evidence="6">
    <location>
        <begin position="1165"/>
        <end position="1182"/>
    </location>
</feature>
<evidence type="ECO:0000259" key="7">
    <source>
        <dbReference type="Pfam" id="PF10334"/>
    </source>
</evidence>
<dbReference type="GO" id="GO:0016020">
    <property type="term" value="C:membrane"/>
    <property type="evidence" value="ECO:0007669"/>
    <property type="project" value="UniProtKB-SubCell"/>
</dbReference>
<feature type="transmembrane region" description="Helical" evidence="6">
    <location>
        <begin position="1188"/>
        <end position="1207"/>
    </location>
</feature>
<evidence type="ECO:0000256" key="4">
    <source>
        <dbReference type="ARBA" id="ARBA00023136"/>
    </source>
</evidence>
<feature type="transmembrane region" description="Helical" evidence="6">
    <location>
        <begin position="454"/>
        <end position="478"/>
    </location>
</feature>
<evidence type="ECO:0008006" key="12">
    <source>
        <dbReference type="Google" id="ProtNLM"/>
    </source>
</evidence>
<dbReference type="OrthoDB" id="2274698at2759"/>
<feature type="transmembrane region" description="Helical" evidence="6">
    <location>
        <begin position="416"/>
        <end position="442"/>
    </location>
</feature>
<comment type="caution">
    <text evidence="10">The sequence shown here is derived from an EMBL/GenBank/DDBJ whole genome shotgun (WGS) entry which is preliminary data.</text>
</comment>
<name>A0A286UQ28_9AGAM</name>
<dbReference type="InterPro" id="IPR018820">
    <property type="entry name" value="BRE4-related_DUF2421"/>
</dbReference>
<feature type="transmembrane region" description="Helical" evidence="6">
    <location>
        <begin position="141"/>
        <end position="159"/>
    </location>
</feature>
<protein>
    <recommendedName>
        <fullName evidence="12">ER transporter 6TM N-terminal domain-containing protein</fullName>
    </recommendedName>
</protein>
<dbReference type="Proteomes" id="UP000217199">
    <property type="component" value="Unassembled WGS sequence"/>
</dbReference>
<dbReference type="Pfam" id="PF10337">
    <property type="entry name" value="ArAE_2_N"/>
    <property type="match status" value="1"/>
</dbReference>
<evidence type="ECO:0000256" key="6">
    <source>
        <dbReference type="SAM" id="Phobius"/>
    </source>
</evidence>
<feature type="transmembrane region" description="Helical" evidence="6">
    <location>
        <begin position="617"/>
        <end position="636"/>
    </location>
</feature>
<feature type="domain" description="Putative ER transporter 6TM N-terminal" evidence="8">
    <location>
        <begin position="572"/>
        <end position="961"/>
    </location>
</feature>
<feature type="region of interest" description="Disordered" evidence="5">
    <location>
        <begin position="302"/>
        <end position="350"/>
    </location>
</feature>
<accession>A0A286UQ28</accession>
<keyword evidence="4 6" id="KW-0472">Membrane</keyword>
<comment type="subcellular location">
    <subcellularLocation>
        <location evidence="1">Membrane</location>
        <topology evidence="1">Multi-pass membrane protein</topology>
    </subcellularLocation>
</comment>
<proteinExistence type="predicted"/>
<feature type="compositionally biased region" description="Low complexity" evidence="5">
    <location>
        <begin position="792"/>
        <end position="824"/>
    </location>
</feature>
<feature type="domain" description="DUF2421" evidence="7">
    <location>
        <begin position="1272"/>
        <end position="1503"/>
    </location>
</feature>
<organism evidence="10 11">
    <name type="scientific">Pyrrhoderma noxium</name>
    <dbReference type="NCBI Taxonomy" id="2282107"/>
    <lineage>
        <taxon>Eukaryota</taxon>
        <taxon>Fungi</taxon>
        <taxon>Dikarya</taxon>
        <taxon>Basidiomycota</taxon>
        <taxon>Agaricomycotina</taxon>
        <taxon>Agaricomycetes</taxon>
        <taxon>Hymenochaetales</taxon>
        <taxon>Hymenochaetaceae</taxon>
        <taxon>Pyrrhoderma</taxon>
    </lineage>
</organism>
<keyword evidence="11" id="KW-1185">Reference proteome</keyword>
<feature type="transmembrane region" description="Helical" evidence="6">
    <location>
        <begin position="1095"/>
        <end position="1123"/>
    </location>
</feature>